<dbReference type="InterPro" id="IPR037185">
    <property type="entry name" value="EmrE-like"/>
</dbReference>
<feature type="transmembrane region" description="Helical" evidence="6">
    <location>
        <begin position="102"/>
        <end position="121"/>
    </location>
</feature>
<comment type="subcellular location">
    <subcellularLocation>
        <location evidence="1">Membrane</location>
        <topology evidence="1">Multi-pass membrane protein</topology>
    </subcellularLocation>
</comment>
<keyword evidence="5 6" id="KW-0472">Membrane</keyword>
<evidence type="ECO:0000313" key="8">
    <source>
        <dbReference type="EMBL" id="MBC3537652.1"/>
    </source>
</evidence>
<dbReference type="InterPro" id="IPR000620">
    <property type="entry name" value="EamA_dom"/>
</dbReference>
<dbReference type="Proteomes" id="UP000606870">
    <property type="component" value="Unassembled WGS sequence"/>
</dbReference>
<feature type="domain" description="EamA" evidence="7">
    <location>
        <begin position="8"/>
        <end position="147"/>
    </location>
</feature>
<evidence type="ECO:0000256" key="3">
    <source>
        <dbReference type="ARBA" id="ARBA00022692"/>
    </source>
</evidence>
<feature type="transmembrane region" description="Helical" evidence="6">
    <location>
        <begin position="133"/>
        <end position="155"/>
    </location>
</feature>
<dbReference type="SUPFAM" id="SSF103481">
    <property type="entry name" value="Multidrug resistance efflux transporter EmrE"/>
    <property type="match status" value="2"/>
</dbReference>
<feature type="transmembrane region" description="Helical" evidence="6">
    <location>
        <begin position="73"/>
        <end position="96"/>
    </location>
</feature>
<feature type="transmembrane region" description="Helical" evidence="6">
    <location>
        <begin position="250"/>
        <end position="268"/>
    </location>
</feature>
<organism evidence="8 9">
    <name type="scientific">Megasphaera hominis</name>
    <dbReference type="NCBI Taxonomy" id="159836"/>
    <lineage>
        <taxon>Bacteria</taxon>
        <taxon>Bacillati</taxon>
        <taxon>Bacillota</taxon>
        <taxon>Negativicutes</taxon>
        <taxon>Veillonellales</taxon>
        <taxon>Veillonellaceae</taxon>
        <taxon>Megasphaera</taxon>
    </lineage>
</organism>
<keyword evidence="9" id="KW-1185">Reference proteome</keyword>
<evidence type="ECO:0000256" key="4">
    <source>
        <dbReference type="ARBA" id="ARBA00022989"/>
    </source>
</evidence>
<dbReference type="PANTHER" id="PTHR32322:SF2">
    <property type="entry name" value="EAMA DOMAIN-CONTAINING PROTEIN"/>
    <property type="match status" value="1"/>
</dbReference>
<evidence type="ECO:0000256" key="2">
    <source>
        <dbReference type="ARBA" id="ARBA00007362"/>
    </source>
</evidence>
<feature type="transmembrane region" description="Helical" evidence="6">
    <location>
        <begin position="217"/>
        <end position="238"/>
    </location>
</feature>
<feature type="transmembrane region" description="Helical" evidence="6">
    <location>
        <begin position="161"/>
        <end position="178"/>
    </location>
</feature>
<name>A0ABR6VLJ4_9FIRM</name>
<dbReference type="EMBL" id="JACOGK010000034">
    <property type="protein sequence ID" value="MBC3537652.1"/>
    <property type="molecule type" value="Genomic_DNA"/>
</dbReference>
<evidence type="ECO:0000256" key="1">
    <source>
        <dbReference type="ARBA" id="ARBA00004141"/>
    </source>
</evidence>
<sequence length="299" mass="32577">MREHHYLRGYLCASGGAVLWGLSGTAGQYLLHHYQVDSFWISSVRLLTAGLLLMLLATPYYKKMIEMMKSRRNALLLFCYAVFGLLMSQTAFYATIEHANAATAAVLQTLSVVMMALFVCLRSWRVPTRAETISILLALAGVFLIVTNGNLSAMILSPKALSWGLLAALANVCYSFIAQDLVWHWGSITVNALGMLVGGLIFCLLLQPWNIPVNLDFTGWTLFAAVILIGTVMTYILFLRGVGDIGPVKATLLGTLEPVTSAIAGSLFLGTVFYPLELIGFACVLITVFIVTLQGRQIG</sequence>
<protein>
    <submittedName>
        <fullName evidence="8">EamA family transporter</fullName>
    </submittedName>
</protein>
<proteinExistence type="inferred from homology"/>
<keyword evidence="3 6" id="KW-0812">Transmembrane</keyword>
<keyword evidence="4 6" id="KW-1133">Transmembrane helix</keyword>
<dbReference type="Pfam" id="PF00892">
    <property type="entry name" value="EamA"/>
    <property type="match status" value="2"/>
</dbReference>
<feature type="transmembrane region" description="Helical" evidence="6">
    <location>
        <begin position="7"/>
        <end position="27"/>
    </location>
</feature>
<evidence type="ECO:0000313" key="9">
    <source>
        <dbReference type="Proteomes" id="UP000606870"/>
    </source>
</evidence>
<feature type="transmembrane region" description="Helical" evidence="6">
    <location>
        <begin position="190"/>
        <end position="211"/>
    </location>
</feature>
<dbReference type="InterPro" id="IPR050638">
    <property type="entry name" value="AA-Vitamin_Transporters"/>
</dbReference>
<comment type="similarity">
    <text evidence="2">Belongs to the EamA transporter family.</text>
</comment>
<evidence type="ECO:0000256" key="6">
    <source>
        <dbReference type="SAM" id="Phobius"/>
    </source>
</evidence>
<dbReference type="RefSeq" id="WP_186504216.1">
    <property type="nucleotide sequence ID" value="NZ_JACOGK010000034.1"/>
</dbReference>
<feature type="domain" description="EamA" evidence="7">
    <location>
        <begin position="160"/>
        <end position="292"/>
    </location>
</feature>
<gene>
    <name evidence="8" type="ORF">H8J70_10375</name>
</gene>
<accession>A0ABR6VLJ4</accession>
<evidence type="ECO:0000259" key="7">
    <source>
        <dbReference type="Pfam" id="PF00892"/>
    </source>
</evidence>
<feature type="transmembrane region" description="Helical" evidence="6">
    <location>
        <begin position="39"/>
        <end position="61"/>
    </location>
</feature>
<reference evidence="8 9" key="1">
    <citation type="submission" date="2020-08" db="EMBL/GenBank/DDBJ databases">
        <authorList>
            <person name="Liu C."/>
            <person name="Sun Q."/>
        </authorList>
    </citation>
    <scope>NUCLEOTIDE SEQUENCE [LARGE SCALE GENOMIC DNA]</scope>
    <source>
        <strain evidence="8 9">NSJ-59</strain>
    </source>
</reference>
<evidence type="ECO:0000256" key="5">
    <source>
        <dbReference type="ARBA" id="ARBA00023136"/>
    </source>
</evidence>
<feature type="transmembrane region" description="Helical" evidence="6">
    <location>
        <begin position="274"/>
        <end position="293"/>
    </location>
</feature>
<dbReference type="PANTHER" id="PTHR32322">
    <property type="entry name" value="INNER MEMBRANE TRANSPORTER"/>
    <property type="match status" value="1"/>
</dbReference>
<comment type="caution">
    <text evidence="8">The sequence shown here is derived from an EMBL/GenBank/DDBJ whole genome shotgun (WGS) entry which is preliminary data.</text>
</comment>